<name>A0A9Q3J470_9BASI</name>
<feature type="region of interest" description="Disordered" evidence="1">
    <location>
        <begin position="100"/>
        <end position="132"/>
    </location>
</feature>
<dbReference type="AlphaFoldDB" id="A0A9Q3J470"/>
<sequence>MVNWPPWVFYGIHAITPFNGHFKALGHILPSLAFLANSHFTNPQAFIFDFGPGGHFVFYGPPGPLAIILEFKATPFIIGVLAHLGPLRLLRPVGGDSWSTVRGPRPKGAKGASHPGPKPQLGPSEPSLATTSLDPKVTKNLMDTILAINHVGPNFGHGPP</sequence>
<comment type="caution">
    <text evidence="2">The sequence shown here is derived from an EMBL/GenBank/DDBJ whole genome shotgun (WGS) entry which is preliminary data.</text>
</comment>
<accession>A0A9Q3J470</accession>
<gene>
    <name evidence="2" type="ORF">O181_094951</name>
</gene>
<evidence type="ECO:0000313" key="3">
    <source>
        <dbReference type="Proteomes" id="UP000765509"/>
    </source>
</evidence>
<reference evidence="2" key="1">
    <citation type="submission" date="2021-03" db="EMBL/GenBank/DDBJ databases">
        <title>Draft genome sequence of rust myrtle Austropuccinia psidii MF-1, a brazilian biotype.</title>
        <authorList>
            <person name="Quecine M.C."/>
            <person name="Pachon D.M.R."/>
            <person name="Bonatelli M.L."/>
            <person name="Correr F.H."/>
            <person name="Franceschini L.M."/>
            <person name="Leite T.F."/>
            <person name="Margarido G.R.A."/>
            <person name="Almeida C.A."/>
            <person name="Ferrarezi J.A."/>
            <person name="Labate C.A."/>
        </authorList>
    </citation>
    <scope>NUCLEOTIDE SEQUENCE</scope>
    <source>
        <strain evidence="2">MF-1</strain>
    </source>
</reference>
<evidence type="ECO:0000313" key="2">
    <source>
        <dbReference type="EMBL" id="MBW0555236.1"/>
    </source>
</evidence>
<protein>
    <submittedName>
        <fullName evidence="2">Uncharacterized protein</fullName>
    </submittedName>
</protein>
<evidence type="ECO:0000256" key="1">
    <source>
        <dbReference type="SAM" id="MobiDB-lite"/>
    </source>
</evidence>
<proteinExistence type="predicted"/>
<dbReference type="EMBL" id="AVOT02062143">
    <property type="protein sequence ID" value="MBW0555236.1"/>
    <property type="molecule type" value="Genomic_DNA"/>
</dbReference>
<dbReference type="Proteomes" id="UP000765509">
    <property type="component" value="Unassembled WGS sequence"/>
</dbReference>
<keyword evidence="3" id="KW-1185">Reference proteome</keyword>
<organism evidence="2 3">
    <name type="scientific">Austropuccinia psidii MF-1</name>
    <dbReference type="NCBI Taxonomy" id="1389203"/>
    <lineage>
        <taxon>Eukaryota</taxon>
        <taxon>Fungi</taxon>
        <taxon>Dikarya</taxon>
        <taxon>Basidiomycota</taxon>
        <taxon>Pucciniomycotina</taxon>
        <taxon>Pucciniomycetes</taxon>
        <taxon>Pucciniales</taxon>
        <taxon>Sphaerophragmiaceae</taxon>
        <taxon>Austropuccinia</taxon>
    </lineage>
</organism>